<dbReference type="PANTHER" id="PTHR11088:SF89">
    <property type="entry name" value="TRNA DIMETHYLALLYLTRANSFERASE"/>
    <property type="match status" value="1"/>
</dbReference>
<evidence type="ECO:0000256" key="4">
    <source>
        <dbReference type="ARBA" id="ARBA00022741"/>
    </source>
</evidence>
<dbReference type="NCBIfam" id="TIGR00174">
    <property type="entry name" value="miaA"/>
    <property type="match status" value="1"/>
</dbReference>
<dbReference type="GO" id="GO:0005524">
    <property type="term" value="F:ATP binding"/>
    <property type="evidence" value="ECO:0007669"/>
    <property type="project" value="UniProtKB-KW"/>
</dbReference>
<feature type="domain" description="Zinc finger double-stranded RNA binding" evidence="9">
    <location>
        <begin position="373"/>
        <end position="398"/>
    </location>
</feature>
<name>A0A0N4ZKC8_PARTI</name>
<dbReference type="Pfam" id="PF01715">
    <property type="entry name" value="IPPT"/>
    <property type="match status" value="1"/>
</dbReference>
<dbReference type="STRING" id="131310.A0A0N4ZKC8"/>
<dbReference type="Gene3D" id="3.30.160.60">
    <property type="entry name" value="Classic Zinc Finger"/>
    <property type="match status" value="1"/>
</dbReference>
<proteinExistence type="inferred from homology"/>
<reference evidence="11" key="1">
    <citation type="submission" date="2017-02" db="UniProtKB">
        <authorList>
            <consortium name="WormBaseParasite"/>
        </authorList>
    </citation>
    <scope>IDENTIFICATION</scope>
</reference>
<dbReference type="AlphaFoldDB" id="A0A0N4ZKC8"/>
<protein>
    <submittedName>
        <fullName evidence="11">Zf-C2H2_jaz domain-containing protein</fullName>
    </submittedName>
</protein>
<keyword evidence="2 8" id="KW-0808">Transferase</keyword>
<evidence type="ECO:0000259" key="9">
    <source>
        <dbReference type="Pfam" id="PF12171"/>
    </source>
</evidence>
<dbReference type="InterPro" id="IPR036236">
    <property type="entry name" value="Znf_C2H2_sf"/>
</dbReference>
<dbReference type="GO" id="GO:0008270">
    <property type="term" value="F:zinc ion binding"/>
    <property type="evidence" value="ECO:0007669"/>
    <property type="project" value="UniProtKB-KW"/>
</dbReference>
<evidence type="ECO:0000313" key="11">
    <source>
        <dbReference type="WBParaSite" id="PTRK_0000856100.1"/>
    </source>
</evidence>
<keyword evidence="3" id="KW-0479">Metal-binding</keyword>
<dbReference type="Pfam" id="PF12171">
    <property type="entry name" value="zf-C2H2_jaz"/>
    <property type="match status" value="1"/>
</dbReference>
<dbReference type="GO" id="GO:0005739">
    <property type="term" value="C:mitochondrion"/>
    <property type="evidence" value="ECO:0007669"/>
    <property type="project" value="TreeGrafter"/>
</dbReference>
<evidence type="ECO:0000256" key="6">
    <source>
        <dbReference type="ARBA" id="ARBA00022833"/>
    </source>
</evidence>
<sequence length="406" mass="47776">MKYSKLIMSKLKKNFIIVMGCTGTGKSDAAIELAKKFNGEVISADSQQIYKGLDIVTNKVTEDEKKGVKHHLMDFLDPVIRDYNVQAFKDDCYGIMNNLWDEGKVPIICGGTSYYIESILFKDNLITTDKEKVKEFREQLKEKSNDELYEMLLKIDHLSANQVHRNNRARVQRALEIALTTGTKKSDIIKEQRKNVKDLIYDNVLIFNMDADEKVLDERLDKRIDKMVSRGLKDEIRDFYKKYYDKLGNFGIMQSIGLKEFKSWFSNETESNFNEGIKNLQLHTRQYARKQRKWLRQRLMNRDNNINNIYLMDTTKVEEFYTKNIPIMIDIVNDFINDEVYKDVEESPYCKLWKRSTFTKEDSINIEDVNRLFVCESCSLEIHGIESWKAHLKGKKHKMKARQIIN</sequence>
<evidence type="ECO:0000256" key="3">
    <source>
        <dbReference type="ARBA" id="ARBA00022723"/>
    </source>
</evidence>
<dbReference type="InterPro" id="IPR022755">
    <property type="entry name" value="Znf_C2H2_jaz"/>
</dbReference>
<dbReference type="SUPFAM" id="SSF52540">
    <property type="entry name" value="P-loop containing nucleoside triphosphate hydrolases"/>
    <property type="match status" value="2"/>
</dbReference>
<dbReference type="Proteomes" id="UP000038045">
    <property type="component" value="Unplaced"/>
</dbReference>
<keyword evidence="10" id="KW-1185">Reference proteome</keyword>
<dbReference type="InterPro" id="IPR018022">
    <property type="entry name" value="IPT"/>
</dbReference>
<keyword evidence="7 8" id="KW-0067">ATP-binding</keyword>
<keyword evidence="6" id="KW-0862">Zinc</keyword>
<organism evidence="10 11">
    <name type="scientific">Parastrongyloides trichosuri</name>
    <name type="common">Possum-specific nematode worm</name>
    <dbReference type="NCBI Taxonomy" id="131310"/>
    <lineage>
        <taxon>Eukaryota</taxon>
        <taxon>Metazoa</taxon>
        <taxon>Ecdysozoa</taxon>
        <taxon>Nematoda</taxon>
        <taxon>Chromadorea</taxon>
        <taxon>Rhabditida</taxon>
        <taxon>Tylenchina</taxon>
        <taxon>Panagrolaimomorpha</taxon>
        <taxon>Strongyloidoidea</taxon>
        <taxon>Strongyloididae</taxon>
        <taxon>Parastrongyloides</taxon>
    </lineage>
</organism>
<dbReference type="GO" id="GO:0052381">
    <property type="term" value="F:tRNA dimethylallyltransferase activity"/>
    <property type="evidence" value="ECO:0007669"/>
    <property type="project" value="InterPro"/>
</dbReference>
<dbReference type="SUPFAM" id="SSF57667">
    <property type="entry name" value="beta-beta-alpha zinc fingers"/>
    <property type="match status" value="1"/>
</dbReference>
<evidence type="ECO:0000256" key="5">
    <source>
        <dbReference type="ARBA" id="ARBA00022771"/>
    </source>
</evidence>
<dbReference type="WBParaSite" id="PTRK_0000856100.1">
    <property type="protein sequence ID" value="PTRK_0000856100.1"/>
    <property type="gene ID" value="PTRK_0000856100"/>
</dbReference>
<evidence type="ECO:0000256" key="8">
    <source>
        <dbReference type="RuleBase" id="RU003785"/>
    </source>
</evidence>
<dbReference type="PANTHER" id="PTHR11088">
    <property type="entry name" value="TRNA DIMETHYLALLYLTRANSFERASE"/>
    <property type="match status" value="1"/>
</dbReference>
<dbReference type="InterPro" id="IPR027417">
    <property type="entry name" value="P-loop_NTPase"/>
</dbReference>
<dbReference type="Gene3D" id="1.10.20.140">
    <property type="match status" value="1"/>
</dbReference>
<dbReference type="HAMAP" id="MF_00185">
    <property type="entry name" value="IPP_trans"/>
    <property type="match status" value="1"/>
</dbReference>
<evidence type="ECO:0000256" key="1">
    <source>
        <dbReference type="ARBA" id="ARBA00005842"/>
    </source>
</evidence>
<dbReference type="Gene3D" id="3.40.50.300">
    <property type="entry name" value="P-loop containing nucleotide triphosphate hydrolases"/>
    <property type="match status" value="1"/>
</dbReference>
<evidence type="ECO:0000313" key="10">
    <source>
        <dbReference type="Proteomes" id="UP000038045"/>
    </source>
</evidence>
<keyword evidence="4 8" id="KW-0547">Nucleotide-binding</keyword>
<accession>A0A0N4ZKC8</accession>
<keyword evidence="5" id="KW-0863">Zinc-finger</keyword>
<dbReference type="InterPro" id="IPR039657">
    <property type="entry name" value="Dimethylallyltransferase"/>
</dbReference>
<comment type="similarity">
    <text evidence="1 8">Belongs to the IPP transferase family.</text>
</comment>
<evidence type="ECO:0000256" key="2">
    <source>
        <dbReference type="ARBA" id="ARBA00022679"/>
    </source>
</evidence>
<dbReference type="GO" id="GO:0006400">
    <property type="term" value="P:tRNA modification"/>
    <property type="evidence" value="ECO:0007669"/>
    <property type="project" value="TreeGrafter"/>
</dbReference>
<evidence type="ECO:0000256" key="7">
    <source>
        <dbReference type="ARBA" id="ARBA00022840"/>
    </source>
</evidence>